<name>A0A1W4WMV1_AGRPL</name>
<accession>A0A1W4WMV1</accession>
<dbReference type="GO" id="GO:0005763">
    <property type="term" value="C:mitochondrial small ribosomal subunit"/>
    <property type="evidence" value="ECO:0007669"/>
    <property type="project" value="TreeGrafter"/>
</dbReference>
<dbReference type="GO" id="GO:0005743">
    <property type="term" value="C:mitochondrial inner membrane"/>
    <property type="evidence" value="ECO:0007669"/>
    <property type="project" value="UniProtKB-ARBA"/>
</dbReference>
<dbReference type="InParanoid" id="A0A1W4WMV1"/>
<dbReference type="FunFam" id="3.30.1320.10:FF:000004">
    <property type="entry name" value="28S ribosomal protein S16, mitochondrial"/>
    <property type="match status" value="1"/>
</dbReference>
<evidence type="ECO:0000256" key="7">
    <source>
        <dbReference type="ARBA" id="ARBA00035438"/>
    </source>
</evidence>
<keyword evidence="4" id="KW-0496">Mitochondrion</keyword>
<dbReference type="Proteomes" id="UP000192223">
    <property type="component" value="Unplaced"/>
</dbReference>
<dbReference type="OrthoDB" id="407221at2759"/>
<dbReference type="NCBIfam" id="TIGR00002">
    <property type="entry name" value="S16"/>
    <property type="match status" value="1"/>
</dbReference>
<comment type="subcellular location">
    <subcellularLocation>
        <location evidence="1">Mitochondrion</location>
    </subcellularLocation>
</comment>
<dbReference type="AlphaFoldDB" id="A0A1W4WMV1"/>
<dbReference type="KEGG" id="apln:108734388"/>
<comment type="similarity">
    <text evidence="2">Belongs to the bacterial ribosomal protein bS16 family.</text>
</comment>
<feature type="compositionally biased region" description="Basic and acidic residues" evidence="8">
    <location>
        <begin position="115"/>
        <end position="128"/>
    </location>
</feature>
<dbReference type="InterPro" id="IPR000307">
    <property type="entry name" value="Ribosomal_bS16"/>
</dbReference>
<dbReference type="PANTHER" id="PTHR12919:SF20">
    <property type="entry name" value="SMALL RIBOSOMAL SUBUNIT PROTEIN BS16M"/>
    <property type="match status" value="1"/>
</dbReference>
<evidence type="ECO:0000256" key="8">
    <source>
        <dbReference type="SAM" id="MobiDB-lite"/>
    </source>
</evidence>
<dbReference type="STRING" id="224129.A0A1W4WMV1"/>
<keyword evidence="3 10" id="KW-0689">Ribosomal protein</keyword>
<evidence type="ECO:0000256" key="4">
    <source>
        <dbReference type="ARBA" id="ARBA00023128"/>
    </source>
</evidence>
<dbReference type="HAMAP" id="MF_00385">
    <property type="entry name" value="Ribosomal_bS16"/>
    <property type="match status" value="1"/>
</dbReference>
<dbReference type="PANTHER" id="PTHR12919">
    <property type="entry name" value="30S RIBOSOMAL PROTEIN S16"/>
    <property type="match status" value="1"/>
</dbReference>
<dbReference type="GeneID" id="108734388"/>
<dbReference type="GO" id="GO:0032543">
    <property type="term" value="P:mitochondrial translation"/>
    <property type="evidence" value="ECO:0007669"/>
    <property type="project" value="TreeGrafter"/>
</dbReference>
<feature type="region of interest" description="Disordered" evidence="8">
    <location>
        <begin position="115"/>
        <end position="135"/>
    </location>
</feature>
<dbReference type="RefSeq" id="XP_018321443.1">
    <property type="nucleotide sequence ID" value="XM_018465941.2"/>
</dbReference>
<sequence>MLPPGSGTGQFSQFSKKAIRFVRKGCTNRPFFHIVVAEQRKEQFMPVIEQVGSYDPIPNEYNEKLVSLNFERIRHWIGNGASISQPVQELLGLSGFLPIHPRSYMTAWRNRRAEKLNDSVETKEKAENVDSQTSK</sequence>
<dbReference type="Pfam" id="PF00886">
    <property type="entry name" value="Ribosomal_S16"/>
    <property type="match status" value="1"/>
</dbReference>
<evidence type="ECO:0000256" key="2">
    <source>
        <dbReference type="ARBA" id="ARBA00006668"/>
    </source>
</evidence>
<evidence type="ECO:0000313" key="10">
    <source>
        <dbReference type="RefSeq" id="XP_018321443.1"/>
    </source>
</evidence>
<evidence type="ECO:0000256" key="1">
    <source>
        <dbReference type="ARBA" id="ARBA00004173"/>
    </source>
</evidence>
<organism evidence="9 10">
    <name type="scientific">Agrilus planipennis</name>
    <name type="common">Emerald ash borer</name>
    <name type="synonym">Agrilus marcopoli</name>
    <dbReference type="NCBI Taxonomy" id="224129"/>
    <lineage>
        <taxon>Eukaryota</taxon>
        <taxon>Metazoa</taxon>
        <taxon>Ecdysozoa</taxon>
        <taxon>Arthropoda</taxon>
        <taxon>Hexapoda</taxon>
        <taxon>Insecta</taxon>
        <taxon>Pterygota</taxon>
        <taxon>Neoptera</taxon>
        <taxon>Endopterygota</taxon>
        <taxon>Coleoptera</taxon>
        <taxon>Polyphaga</taxon>
        <taxon>Elateriformia</taxon>
        <taxon>Buprestoidea</taxon>
        <taxon>Buprestidae</taxon>
        <taxon>Agrilinae</taxon>
        <taxon>Agrilus</taxon>
    </lineage>
</organism>
<evidence type="ECO:0000256" key="5">
    <source>
        <dbReference type="ARBA" id="ARBA00023274"/>
    </source>
</evidence>
<evidence type="ECO:0000256" key="6">
    <source>
        <dbReference type="ARBA" id="ARBA00035263"/>
    </source>
</evidence>
<proteinExistence type="inferred from homology"/>
<dbReference type="SUPFAM" id="SSF54565">
    <property type="entry name" value="Ribosomal protein S16"/>
    <property type="match status" value="1"/>
</dbReference>
<protein>
    <recommendedName>
        <fullName evidence="6">Small ribosomal subunit protein bS16m</fullName>
    </recommendedName>
    <alternativeName>
        <fullName evidence="7">28S ribosomal protein S16, mitochondrial</fullName>
    </alternativeName>
</protein>
<dbReference type="GO" id="GO:0003735">
    <property type="term" value="F:structural constituent of ribosome"/>
    <property type="evidence" value="ECO:0007669"/>
    <property type="project" value="InterPro"/>
</dbReference>
<dbReference type="Gene3D" id="3.30.1320.10">
    <property type="match status" value="1"/>
</dbReference>
<dbReference type="CTD" id="51021"/>
<evidence type="ECO:0000256" key="3">
    <source>
        <dbReference type="ARBA" id="ARBA00022980"/>
    </source>
</evidence>
<reference evidence="10" key="1">
    <citation type="submission" date="2025-08" db="UniProtKB">
        <authorList>
            <consortium name="RefSeq"/>
        </authorList>
    </citation>
    <scope>IDENTIFICATION</scope>
    <source>
        <tissue evidence="10">Entire body</tissue>
    </source>
</reference>
<gene>
    <name evidence="10" type="primary">LOC108734388</name>
</gene>
<keyword evidence="5" id="KW-0687">Ribonucleoprotein</keyword>
<dbReference type="FunCoup" id="A0A1W4WMV1">
    <property type="interactions" value="1094"/>
</dbReference>
<evidence type="ECO:0000313" key="9">
    <source>
        <dbReference type="Proteomes" id="UP000192223"/>
    </source>
</evidence>
<keyword evidence="9" id="KW-1185">Reference proteome</keyword>
<dbReference type="InterPro" id="IPR023803">
    <property type="entry name" value="Ribosomal_bS16_dom_sf"/>
</dbReference>